<gene>
    <name evidence="1" type="ordered locus">BMAA0264</name>
</gene>
<dbReference type="HOGENOM" id="CLU_2491856_0_0_4"/>
<dbReference type="EMBL" id="CP000011">
    <property type="protein sequence ID" value="AAU46244.1"/>
    <property type="molecule type" value="Genomic_DNA"/>
</dbReference>
<accession>A0A0H2WBA7</accession>
<sequence length="86" mass="9761">MRARRSGEVKRVRRRACRVPGTVGRWGDRGRSARCSDQARRMTRELRCRTPWCAWPHRHARGGCATCGSLSDDQADGARVSRRPPS</sequence>
<reference evidence="1 2" key="1">
    <citation type="journal article" date="2004" name="Proc. Natl. Acad. Sci. U.S.A.">
        <title>Structural flexibility in the Burkholderia mallei genome.</title>
        <authorList>
            <person name="Nierman W.C."/>
            <person name="DeShazer D."/>
            <person name="Kim H.S."/>
            <person name="Tettelin H."/>
            <person name="Nelson K.E."/>
            <person name="Feldblyum T."/>
            <person name="Ulrich R.L."/>
            <person name="Ronning C.M."/>
            <person name="Brinkac L.M."/>
            <person name="Daugherty S.C."/>
            <person name="Davidsen T.D."/>
            <person name="Deboy R.T."/>
            <person name="Dimitrov G."/>
            <person name="Dodson R.J."/>
            <person name="Durkin A.S."/>
            <person name="Gwinn M.L."/>
            <person name="Haft D.H."/>
            <person name="Khouri H."/>
            <person name="Kolonay J.F."/>
            <person name="Madupu R."/>
            <person name="Mohammoud Y."/>
            <person name="Nelson W.C."/>
            <person name="Radune D."/>
            <person name="Romero C.M."/>
            <person name="Sarria S."/>
            <person name="Selengut J."/>
            <person name="Shamblin C."/>
            <person name="Sullivan S.A."/>
            <person name="White O."/>
            <person name="Yu Y."/>
            <person name="Zafar N."/>
            <person name="Zhou L."/>
            <person name="Fraser C.M."/>
        </authorList>
    </citation>
    <scope>NUCLEOTIDE SEQUENCE [LARGE SCALE GENOMIC DNA]</scope>
    <source>
        <strain evidence="1 2">ATCC 23344</strain>
    </source>
</reference>
<protein>
    <submittedName>
        <fullName evidence="1">Uncharacterized protein</fullName>
    </submittedName>
</protein>
<name>A0A0H2WBA7_BURMA</name>
<dbReference type="KEGG" id="bma:BMAA0264"/>
<dbReference type="Proteomes" id="UP000006693">
    <property type="component" value="Chromosome 2"/>
</dbReference>
<dbReference type="AlphaFoldDB" id="A0A0H2WBA7"/>
<organism evidence="1 2">
    <name type="scientific">Burkholderia mallei (strain ATCC 23344)</name>
    <dbReference type="NCBI Taxonomy" id="243160"/>
    <lineage>
        <taxon>Bacteria</taxon>
        <taxon>Pseudomonadati</taxon>
        <taxon>Pseudomonadota</taxon>
        <taxon>Betaproteobacteria</taxon>
        <taxon>Burkholderiales</taxon>
        <taxon>Burkholderiaceae</taxon>
        <taxon>Burkholderia</taxon>
        <taxon>pseudomallei group</taxon>
    </lineage>
</organism>
<evidence type="ECO:0000313" key="1">
    <source>
        <dbReference type="EMBL" id="AAU46244.1"/>
    </source>
</evidence>
<evidence type="ECO:0000313" key="2">
    <source>
        <dbReference type="Proteomes" id="UP000006693"/>
    </source>
</evidence>
<proteinExistence type="predicted"/>
<keyword evidence="2" id="KW-1185">Reference proteome</keyword>